<protein>
    <submittedName>
        <fullName evidence="4">Uncharacterized protein LOC106168405</fullName>
    </submittedName>
</protein>
<sequence length="927" mass="105479">MAKQAEHRSSHMSYLTTSFNHASSPKHIALLNYYEKRITGLQKRYQEVKENIKRVEGSLQVDLSTNENPFECNPKATRVIFCGLDHHLSSLKSQFNTERIDDRAPKHHLADQNTLWVFFLPGKNDIQMAEHRRSHLSYLTTSFNHTNSPKNIALLNYYDKRLSRLQKRYQEVKENVERVEKSLEIDINTSESPFERNPKATRIIFCGLNHHLSSLKLQFQTERIDDRAPKHYSADQNTLWVFFLPGKNDIQEVADQLQSAFVKKQKVLFIKPLSTTGFAEELWDSVPEFQERFGGDFQKWKEFMLSHTVKPEFTSILHQFIVDVLNQCCLQKPRMKLSSEINAMAPQIQSQESRMREEPLCMEENVARDIFCYADEIKQFVQQWAIEDAEDNQNNKSAEPFKNRTSAIFFILRKISMRLVSNFAQRYGQTNMAVLNEKIMKAFESKVPYHFFSGIVPTTENTTNGFFQKIISLIYGERSISVDDFSEQLTESIKENAHAIAVEVCKVFALKEKISAAESLNTELLFIELEVNGLLRSITGRDGQSKGHRKPLESSVEKELLSLSYVKAFGFLFGVFHVHVSDEGMKTHEQQKLEFQGLENTLTKHFGKDGFRIVQQSAQFELTPFNIRPGSQLCQNTPEQYGSLGAFAYDSVDDKVYGLTGAHVVLRNVVVKVVCPDEHLLDLGTCKEKISFTGSSVDQGDEAVDLIDIAAVEINSNAKDNCVWCYDYTHGRGCDFRPYIYSGRLDDLTGFVVEKCGASDRDGLKQGIIVGMDYCFKYTLFGNVKNVILISGLTPGEEFSVPGDSGSVIWWEEILREVDAVVTDTTHQVCALAMVYGGTNIPPVETIVSPYAHKVFEGMTSGLPLTVAFGLKEALPKLYDKLPNSRSITLIRPSYRRPCYFLYLLPMALLGGALATGVFLFCLRRRH</sequence>
<accession>A0A1S3IXG9</accession>
<dbReference type="InParanoid" id="A0A1S3IXG9"/>
<proteinExistence type="predicted"/>
<keyword evidence="1" id="KW-0175">Coiled coil</keyword>
<keyword evidence="3" id="KW-1185">Reference proteome</keyword>
<evidence type="ECO:0000256" key="1">
    <source>
        <dbReference type="SAM" id="Coils"/>
    </source>
</evidence>
<keyword evidence="2" id="KW-0472">Membrane</keyword>
<dbReference type="KEGG" id="lak:106168405"/>
<feature type="coiled-coil region" evidence="1">
    <location>
        <begin position="155"/>
        <end position="182"/>
    </location>
</feature>
<gene>
    <name evidence="4" type="primary">LOC106168405</name>
</gene>
<feature type="coiled-coil region" evidence="1">
    <location>
        <begin position="31"/>
        <end position="58"/>
    </location>
</feature>
<name>A0A1S3IXG9_LINAN</name>
<evidence type="ECO:0000313" key="4">
    <source>
        <dbReference type="RefSeq" id="XP_013402895.1"/>
    </source>
</evidence>
<feature type="transmembrane region" description="Helical" evidence="2">
    <location>
        <begin position="900"/>
        <end position="923"/>
    </location>
</feature>
<dbReference type="AlphaFoldDB" id="A0A1S3IXG9"/>
<dbReference type="Proteomes" id="UP000085678">
    <property type="component" value="Unplaced"/>
</dbReference>
<dbReference type="GeneID" id="106168405"/>
<dbReference type="RefSeq" id="XP_013402895.1">
    <property type="nucleotide sequence ID" value="XM_013547441.1"/>
</dbReference>
<keyword evidence="2" id="KW-0812">Transmembrane</keyword>
<evidence type="ECO:0000313" key="3">
    <source>
        <dbReference type="Proteomes" id="UP000085678"/>
    </source>
</evidence>
<organism evidence="3 4">
    <name type="scientific">Lingula anatina</name>
    <name type="common">Brachiopod</name>
    <name type="synonym">Lingula unguis</name>
    <dbReference type="NCBI Taxonomy" id="7574"/>
    <lineage>
        <taxon>Eukaryota</taxon>
        <taxon>Metazoa</taxon>
        <taxon>Spiralia</taxon>
        <taxon>Lophotrochozoa</taxon>
        <taxon>Brachiopoda</taxon>
        <taxon>Linguliformea</taxon>
        <taxon>Lingulata</taxon>
        <taxon>Lingulida</taxon>
        <taxon>Linguloidea</taxon>
        <taxon>Lingulidae</taxon>
        <taxon>Lingula</taxon>
    </lineage>
</organism>
<evidence type="ECO:0000256" key="2">
    <source>
        <dbReference type="SAM" id="Phobius"/>
    </source>
</evidence>
<reference evidence="4" key="1">
    <citation type="submission" date="2025-08" db="UniProtKB">
        <authorList>
            <consortium name="RefSeq"/>
        </authorList>
    </citation>
    <scope>IDENTIFICATION</scope>
    <source>
        <tissue evidence="4">Gonads</tissue>
    </source>
</reference>
<keyword evidence="2" id="KW-1133">Transmembrane helix</keyword>